<dbReference type="OrthoDB" id="101931at2759"/>
<accession>A0A9W6U3W1</accession>
<protein>
    <submittedName>
        <fullName evidence="2">Unnamed protein product</fullName>
    </submittedName>
</protein>
<proteinExistence type="predicted"/>
<evidence type="ECO:0000256" key="1">
    <source>
        <dbReference type="SAM" id="SignalP"/>
    </source>
</evidence>
<evidence type="ECO:0000313" key="3">
    <source>
        <dbReference type="Proteomes" id="UP001165083"/>
    </source>
</evidence>
<dbReference type="EMBL" id="BSXW01000524">
    <property type="protein sequence ID" value="GMF24645.1"/>
    <property type="molecule type" value="Genomic_DNA"/>
</dbReference>
<reference evidence="2" key="1">
    <citation type="submission" date="2023-04" db="EMBL/GenBank/DDBJ databases">
        <title>Phytophthora lilii NBRC 32176.</title>
        <authorList>
            <person name="Ichikawa N."/>
            <person name="Sato H."/>
            <person name="Tonouchi N."/>
        </authorList>
    </citation>
    <scope>NUCLEOTIDE SEQUENCE</scope>
    <source>
        <strain evidence="2">NBRC 32176</strain>
    </source>
</reference>
<evidence type="ECO:0000313" key="2">
    <source>
        <dbReference type="EMBL" id="GMF24645.1"/>
    </source>
</evidence>
<gene>
    <name evidence="2" type="ORF">Plil01_001012100</name>
</gene>
<feature type="chain" id="PRO_5040984603" evidence="1">
    <location>
        <begin position="22"/>
        <end position="253"/>
    </location>
</feature>
<feature type="signal peptide" evidence="1">
    <location>
        <begin position="1"/>
        <end position="21"/>
    </location>
</feature>
<keyword evidence="1" id="KW-0732">Signal</keyword>
<comment type="caution">
    <text evidence="2">The sequence shown here is derived from an EMBL/GenBank/DDBJ whole genome shotgun (WGS) entry which is preliminary data.</text>
</comment>
<keyword evidence="3" id="KW-1185">Reference proteome</keyword>
<organism evidence="2 3">
    <name type="scientific">Phytophthora lilii</name>
    <dbReference type="NCBI Taxonomy" id="2077276"/>
    <lineage>
        <taxon>Eukaryota</taxon>
        <taxon>Sar</taxon>
        <taxon>Stramenopiles</taxon>
        <taxon>Oomycota</taxon>
        <taxon>Peronosporomycetes</taxon>
        <taxon>Peronosporales</taxon>
        <taxon>Peronosporaceae</taxon>
        <taxon>Phytophthora</taxon>
    </lineage>
</organism>
<sequence length="253" mass="29668">MRVANVLLVIVLALLANFAKAHPTKISRVSSYDSPTYQTDREKSLRVAATIESDSTSSEDRGGLQSLVAWARTNYWIETGKTDEYVKKALGLENVSGAALKSAPNYFYYEHFRQTIEWRKLDAWLRNKIPSQLVWKKLNLKDIPAAERVDNDDYKMFVRYVKMEDDNFFYYKNNDIDIKIKYGGSPEEMAIKLDVWVEAKRPNWYVQKMLNLDFRSRNALRKSEYYPYYQEFLKMTGQLKELPKKPLVLSIEN</sequence>
<dbReference type="AlphaFoldDB" id="A0A9W6U3W1"/>
<name>A0A9W6U3W1_9STRA</name>
<dbReference type="Proteomes" id="UP001165083">
    <property type="component" value="Unassembled WGS sequence"/>
</dbReference>